<name>A0A2R6S3J4_9APHY</name>
<organism evidence="2 3">
    <name type="scientific">Hermanssonia centrifuga</name>
    <dbReference type="NCBI Taxonomy" id="98765"/>
    <lineage>
        <taxon>Eukaryota</taxon>
        <taxon>Fungi</taxon>
        <taxon>Dikarya</taxon>
        <taxon>Basidiomycota</taxon>
        <taxon>Agaricomycotina</taxon>
        <taxon>Agaricomycetes</taxon>
        <taxon>Polyporales</taxon>
        <taxon>Meruliaceae</taxon>
        <taxon>Hermanssonia</taxon>
    </lineage>
</organism>
<proteinExistence type="predicted"/>
<dbReference type="EMBL" id="MLYV02000095">
    <property type="protein sequence ID" value="PSS36848.1"/>
    <property type="molecule type" value="Genomic_DNA"/>
</dbReference>
<dbReference type="PROSITE" id="PS51111">
    <property type="entry name" value="REJ"/>
    <property type="match status" value="1"/>
</dbReference>
<reference evidence="2 3" key="1">
    <citation type="submission" date="2018-02" db="EMBL/GenBank/DDBJ databases">
        <title>Genome sequence of the basidiomycete white-rot fungus Phlebia centrifuga.</title>
        <authorList>
            <person name="Granchi Z."/>
            <person name="Peng M."/>
            <person name="de Vries R.P."/>
            <person name="Hilden K."/>
            <person name="Makela M.R."/>
            <person name="Grigoriev I."/>
            <person name="Riley R."/>
        </authorList>
    </citation>
    <scope>NUCLEOTIDE SEQUENCE [LARGE SCALE GENOMIC DNA]</scope>
    <source>
        <strain evidence="2 3">FBCC195</strain>
    </source>
</reference>
<evidence type="ECO:0000259" key="1">
    <source>
        <dbReference type="PROSITE" id="PS51111"/>
    </source>
</evidence>
<dbReference type="GO" id="GO:0016020">
    <property type="term" value="C:membrane"/>
    <property type="evidence" value="ECO:0007669"/>
    <property type="project" value="UniProtKB-SubCell"/>
</dbReference>
<dbReference type="Proteomes" id="UP000186601">
    <property type="component" value="Unassembled WGS sequence"/>
</dbReference>
<accession>A0A2R6S3J4</accession>
<gene>
    <name evidence="2" type="ORF">PHLCEN_2v1276</name>
</gene>
<dbReference type="InterPro" id="IPR014010">
    <property type="entry name" value="REJ_dom"/>
</dbReference>
<feature type="domain" description="REJ" evidence="1">
    <location>
        <begin position="1"/>
        <end position="52"/>
    </location>
</feature>
<comment type="caution">
    <text evidence="2">The sequence shown here is derived from an EMBL/GenBank/DDBJ whole genome shotgun (WGS) entry which is preliminary data.</text>
</comment>
<sequence length="52" mass="5744">MVLGSKVHEALLDATQLTPDAPSPRYHSTARLSITRVVKREVMVKSKVPKSN</sequence>
<evidence type="ECO:0000313" key="2">
    <source>
        <dbReference type="EMBL" id="PSS36848.1"/>
    </source>
</evidence>
<evidence type="ECO:0000313" key="3">
    <source>
        <dbReference type="Proteomes" id="UP000186601"/>
    </source>
</evidence>
<dbReference type="AlphaFoldDB" id="A0A2R6S3J4"/>
<keyword evidence="3" id="KW-1185">Reference proteome</keyword>
<protein>
    <recommendedName>
        <fullName evidence="1">REJ domain-containing protein</fullName>
    </recommendedName>
</protein>